<organism evidence="2 3">
    <name type="scientific">Actinophytocola oryzae</name>
    <dbReference type="NCBI Taxonomy" id="502181"/>
    <lineage>
        <taxon>Bacteria</taxon>
        <taxon>Bacillati</taxon>
        <taxon>Actinomycetota</taxon>
        <taxon>Actinomycetes</taxon>
        <taxon>Pseudonocardiales</taxon>
        <taxon>Pseudonocardiaceae</taxon>
    </lineage>
</organism>
<dbReference type="InterPro" id="IPR051677">
    <property type="entry name" value="AfsR-DnrI-RedD_regulator"/>
</dbReference>
<dbReference type="EMBL" id="SOCP01000008">
    <property type="protein sequence ID" value="TDV48780.1"/>
    <property type="molecule type" value="Genomic_DNA"/>
</dbReference>
<sequence length="225" mass="24736">MLTLFGGFQLQVDGAVVKLAVGAQRLVAFLAVGGPSLRTRIASALWGDGPEHRAQARLRTTIWRVNNLVPGLVTSRQGLLVVADFVDSDVRRFAAEARAQLSGGAEPSTATLELGAGELLPGWEDDWVRFERDRFKQLQLHMMEAIAAFLRARGDYGIALDIALHAVRADPLRESARRAVIDVHLAEGNHVEALREYRRFHNELLSQIGVRPSRSLSQLVFAPTA</sequence>
<evidence type="ECO:0000259" key="1">
    <source>
        <dbReference type="SMART" id="SM01043"/>
    </source>
</evidence>
<dbReference type="InterPro" id="IPR005158">
    <property type="entry name" value="BTAD"/>
</dbReference>
<keyword evidence="2" id="KW-0238">DNA-binding</keyword>
<dbReference type="AlphaFoldDB" id="A0A4R7VHG3"/>
<dbReference type="GO" id="GO:0003677">
    <property type="term" value="F:DNA binding"/>
    <property type="evidence" value="ECO:0007669"/>
    <property type="project" value="UniProtKB-KW"/>
</dbReference>
<accession>A0A4R7VHG3</accession>
<reference evidence="2 3" key="1">
    <citation type="submission" date="2019-03" db="EMBL/GenBank/DDBJ databases">
        <title>Genomic Encyclopedia of Archaeal and Bacterial Type Strains, Phase II (KMG-II): from individual species to whole genera.</title>
        <authorList>
            <person name="Goeker M."/>
        </authorList>
    </citation>
    <scope>NUCLEOTIDE SEQUENCE [LARGE SCALE GENOMIC DNA]</scope>
    <source>
        <strain evidence="2 3">DSM 45499</strain>
    </source>
</reference>
<dbReference type="InterPro" id="IPR036388">
    <property type="entry name" value="WH-like_DNA-bd_sf"/>
</dbReference>
<keyword evidence="3" id="KW-1185">Reference proteome</keyword>
<dbReference type="SMART" id="SM01043">
    <property type="entry name" value="BTAD"/>
    <property type="match status" value="1"/>
</dbReference>
<dbReference type="Proteomes" id="UP000294927">
    <property type="component" value="Unassembled WGS sequence"/>
</dbReference>
<proteinExistence type="predicted"/>
<evidence type="ECO:0000313" key="2">
    <source>
        <dbReference type="EMBL" id="TDV48780.1"/>
    </source>
</evidence>
<dbReference type="Gene3D" id="1.10.10.10">
    <property type="entry name" value="Winged helix-like DNA-binding domain superfamily/Winged helix DNA-binding domain"/>
    <property type="match status" value="1"/>
</dbReference>
<dbReference type="SUPFAM" id="SSF48452">
    <property type="entry name" value="TPR-like"/>
    <property type="match status" value="1"/>
</dbReference>
<feature type="domain" description="Bacterial transcriptional activator" evidence="1">
    <location>
        <begin position="88"/>
        <end position="220"/>
    </location>
</feature>
<dbReference type="Pfam" id="PF03704">
    <property type="entry name" value="BTAD"/>
    <property type="match status" value="1"/>
</dbReference>
<dbReference type="Gene3D" id="1.25.40.10">
    <property type="entry name" value="Tetratricopeptide repeat domain"/>
    <property type="match status" value="1"/>
</dbReference>
<evidence type="ECO:0000313" key="3">
    <source>
        <dbReference type="Proteomes" id="UP000294927"/>
    </source>
</evidence>
<protein>
    <submittedName>
        <fullName evidence="2">DNA-binding SARP family transcriptional activator</fullName>
    </submittedName>
</protein>
<comment type="caution">
    <text evidence="2">The sequence shown here is derived from an EMBL/GenBank/DDBJ whole genome shotgun (WGS) entry which is preliminary data.</text>
</comment>
<gene>
    <name evidence="2" type="ORF">CLV71_108140</name>
</gene>
<name>A0A4R7VHG3_9PSEU</name>
<dbReference type="InterPro" id="IPR011990">
    <property type="entry name" value="TPR-like_helical_dom_sf"/>
</dbReference>
<dbReference type="PANTHER" id="PTHR35807">
    <property type="entry name" value="TRANSCRIPTIONAL REGULATOR REDD-RELATED"/>
    <property type="match status" value="1"/>
</dbReference>